<gene>
    <name evidence="1" type="ORF">Vadar_022617</name>
</gene>
<accession>A0ACB7YP05</accession>
<dbReference type="Proteomes" id="UP000828048">
    <property type="component" value="Chromosome 11"/>
</dbReference>
<evidence type="ECO:0000313" key="1">
    <source>
        <dbReference type="EMBL" id="KAH7855228.1"/>
    </source>
</evidence>
<protein>
    <submittedName>
        <fullName evidence="1">Uncharacterized protein</fullName>
    </submittedName>
</protein>
<organism evidence="1 2">
    <name type="scientific">Vaccinium darrowii</name>
    <dbReference type="NCBI Taxonomy" id="229202"/>
    <lineage>
        <taxon>Eukaryota</taxon>
        <taxon>Viridiplantae</taxon>
        <taxon>Streptophyta</taxon>
        <taxon>Embryophyta</taxon>
        <taxon>Tracheophyta</taxon>
        <taxon>Spermatophyta</taxon>
        <taxon>Magnoliopsida</taxon>
        <taxon>eudicotyledons</taxon>
        <taxon>Gunneridae</taxon>
        <taxon>Pentapetalae</taxon>
        <taxon>asterids</taxon>
        <taxon>Ericales</taxon>
        <taxon>Ericaceae</taxon>
        <taxon>Vaccinioideae</taxon>
        <taxon>Vaccinieae</taxon>
        <taxon>Vaccinium</taxon>
    </lineage>
</organism>
<name>A0ACB7YP05_9ERIC</name>
<keyword evidence="2" id="KW-1185">Reference proteome</keyword>
<dbReference type="EMBL" id="CM037161">
    <property type="protein sequence ID" value="KAH7855228.1"/>
    <property type="molecule type" value="Genomic_DNA"/>
</dbReference>
<comment type="caution">
    <text evidence="1">The sequence shown here is derived from an EMBL/GenBank/DDBJ whole genome shotgun (WGS) entry which is preliminary data.</text>
</comment>
<sequence>METELKAQEIKTGFINHGCDWIKVVFGKIKAKALDVAKKTKEVGQDDPRRITHSLKVGLALTLVSLFYYVRPLYNGFGSSGMWAIFTVVVVFEFTVGATLSKSMNRGFATVLAGALGVGANNLASLVGDKGQPIILGFCVFLFAAASTYARFFPHIKARYDYGVLIFILTFSLVSISGYRVDQIVEVAHQRLSTILLGGAICIIISIFVCPVWAGQDLHNLVATNLELLSNFLEGFGGVYFGVSGDGDSSMGPKEDKSFIHGYKSVLNTRNTEGSLANFAWWEPGHGSFQFRHPWKQYLEIGALTRQCAYHLEALHAYLNYEIQAPPEFQRKIQEPCMKMSLESGKALKELAMAIKTFAQPSCVDVHIESSKRAMNELKTVLKAVSRKEYDLLKIVPSLTVSSILTDIVKCVEKISESIHELSRQAQFKNIVVGTEKPQLLRGGVVTPIADGDGDGDHVIVMVHGTSLESPIINGHSQASKTSQIAEV</sequence>
<evidence type="ECO:0000313" key="2">
    <source>
        <dbReference type="Proteomes" id="UP000828048"/>
    </source>
</evidence>
<proteinExistence type="predicted"/>
<reference evidence="1 2" key="1">
    <citation type="journal article" date="2021" name="Hortic Res">
        <title>High-quality reference genome and annotation aids understanding of berry development for evergreen blueberry (Vaccinium darrowii).</title>
        <authorList>
            <person name="Yu J."/>
            <person name="Hulse-Kemp A.M."/>
            <person name="Babiker E."/>
            <person name="Staton M."/>
        </authorList>
    </citation>
    <scope>NUCLEOTIDE SEQUENCE [LARGE SCALE GENOMIC DNA]</scope>
    <source>
        <strain evidence="2">cv. NJ 8807/NJ 8810</strain>
        <tissue evidence="1">Young leaf</tissue>
    </source>
</reference>